<dbReference type="Pfam" id="PF04247">
    <property type="entry name" value="SirB"/>
    <property type="match status" value="1"/>
</dbReference>
<keyword evidence="1" id="KW-0472">Membrane</keyword>
<sequence>MDLYPVLKHTHMGLAAVSVLGFALRGLAVLAGARWPMKAGVRQASVVVDSLLLAAGLGLWAWLKWAPMGWLHVKLGLLLAYIVLGAFALKRARSASGKALCFLLALLCVLQMAAVARFHHPLGLLKLWV</sequence>
<dbReference type="RefSeq" id="WP_127682135.1">
    <property type="nucleotide sequence ID" value="NZ_SACM01000001.1"/>
</dbReference>
<protein>
    <recommendedName>
        <fullName evidence="4">Invasion protein</fullName>
    </recommendedName>
</protein>
<feature type="transmembrane region" description="Helical" evidence="1">
    <location>
        <begin position="69"/>
        <end position="89"/>
    </location>
</feature>
<dbReference type="PANTHER" id="PTHR39594">
    <property type="entry name" value="PROTEIN YCHQ"/>
    <property type="match status" value="1"/>
</dbReference>
<dbReference type="PIRSF" id="PIRSF005610">
    <property type="entry name" value="SirB"/>
    <property type="match status" value="1"/>
</dbReference>
<feature type="transmembrane region" description="Helical" evidence="1">
    <location>
        <begin position="12"/>
        <end position="32"/>
    </location>
</feature>
<dbReference type="InterPro" id="IPR007360">
    <property type="entry name" value="SirB"/>
</dbReference>
<feature type="transmembrane region" description="Helical" evidence="1">
    <location>
        <begin position="44"/>
        <end position="63"/>
    </location>
</feature>
<dbReference type="PANTHER" id="PTHR39594:SF1">
    <property type="entry name" value="PROTEIN YCHQ"/>
    <property type="match status" value="1"/>
</dbReference>
<evidence type="ECO:0000313" key="2">
    <source>
        <dbReference type="EMBL" id="RVT88699.1"/>
    </source>
</evidence>
<gene>
    <name evidence="2" type="ORF">EOD73_06955</name>
</gene>
<comment type="caution">
    <text evidence="2">The sequence shown here is derived from an EMBL/GenBank/DDBJ whole genome shotgun (WGS) entry which is preliminary data.</text>
</comment>
<dbReference type="Proteomes" id="UP000288587">
    <property type="component" value="Unassembled WGS sequence"/>
</dbReference>
<dbReference type="OrthoDB" id="5588650at2"/>
<reference evidence="2 3" key="1">
    <citation type="submission" date="2019-01" db="EMBL/GenBank/DDBJ databases">
        <authorList>
            <person name="Chen W.-M."/>
        </authorList>
    </citation>
    <scope>NUCLEOTIDE SEQUENCE [LARGE SCALE GENOMIC DNA]</scope>
    <source>
        <strain evidence="2 3">CCP-18</strain>
    </source>
</reference>
<dbReference type="EMBL" id="SACM01000001">
    <property type="protein sequence ID" value="RVT88699.1"/>
    <property type="molecule type" value="Genomic_DNA"/>
</dbReference>
<keyword evidence="1" id="KW-1133">Transmembrane helix</keyword>
<accession>A0A3S2WV36</accession>
<evidence type="ECO:0008006" key="4">
    <source>
        <dbReference type="Google" id="ProtNLM"/>
    </source>
</evidence>
<dbReference type="GO" id="GO:0005886">
    <property type="term" value="C:plasma membrane"/>
    <property type="evidence" value="ECO:0007669"/>
    <property type="project" value="TreeGrafter"/>
</dbReference>
<feature type="transmembrane region" description="Helical" evidence="1">
    <location>
        <begin position="101"/>
        <end position="119"/>
    </location>
</feature>
<evidence type="ECO:0000256" key="1">
    <source>
        <dbReference type="SAM" id="Phobius"/>
    </source>
</evidence>
<dbReference type="AlphaFoldDB" id="A0A3S2WV36"/>
<proteinExistence type="predicted"/>
<keyword evidence="3" id="KW-1185">Reference proteome</keyword>
<name>A0A3S2WV36_9BURK</name>
<organism evidence="2 3">
    <name type="scientific">Inhella crocodyli</name>
    <dbReference type="NCBI Taxonomy" id="2499851"/>
    <lineage>
        <taxon>Bacteria</taxon>
        <taxon>Pseudomonadati</taxon>
        <taxon>Pseudomonadota</taxon>
        <taxon>Betaproteobacteria</taxon>
        <taxon>Burkholderiales</taxon>
        <taxon>Sphaerotilaceae</taxon>
        <taxon>Inhella</taxon>
    </lineage>
</organism>
<keyword evidence="1" id="KW-0812">Transmembrane</keyword>
<evidence type="ECO:0000313" key="3">
    <source>
        <dbReference type="Proteomes" id="UP000288587"/>
    </source>
</evidence>